<evidence type="ECO:0000256" key="2">
    <source>
        <dbReference type="ARBA" id="ARBA00023015"/>
    </source>
</evidence>
<proteinExistence type="predicted"/>
<keyword evidence="4" id="KW-0804">Transcription</keyword>
<keyword evidence="6" id="KW-0175">Coiled coil</keyword>
<evidence type="ECO:0000259" key="7">
    <source>
        <dbReference type="SMART" id="SM01019"/>
    </source>
</evidence>
<evidence type="ECO:0000313" key="8">
    <source>
        <dbReference type="EMBL" id="PWA54733.1"/>
    </source>
</evidence>
<keyword evidence="5" id="KW-0539">Nucleus</keyword>
<dbReference type="EMBL" id="PKPP01006980">
    <property type="protein sequence ID" value="PWA54733.1"/>
    <property type="molecule type" value="Genomic_DNA"/>
</dbReference>
<keyword evidence="9" id="KW-1185">Reference proteome</keyword>
<accession>A0A2U1M0F3</accession>
<reference evidence="8 9" key="1">
    <citation type="journal article" date="2018" name="Mol. Plant">
        <title>The genome of Artemisia annua provides insight into the evolution of Asteraceae family and artemisinin biosynthesis.</title>
        <authorList>
            <person name="Shen Q."/>
            <person name="Zhang L."/>
            <person name="Liao Z."/>
            <person name="Wang S."/>
            <person name="Yan T."/>
            <person name="Shi P."/>
            <person name="Liu M."/>
            <person name="Fu X."/>
            <person name="Pan Q."/>
            <person name="Wang Y."/>
            <person name="Lv Z."/>
            <person name="Lu X."/>
            <person name="Zhang F."/>
            <person name="Jiang W."/>
            <person name="Ma Y."/>
            <person name="Chen M."/>
            <person name="Hao X."/>
            <person name="Li L."/>
            <person name="Tang Y."/>
            <person name="Lv G."/>
            <person name="Zhou Y."/>
            <person name="Sun X."/>
            <person name="Brodelius P.E."/>
            <person name="Rose J.K.C."/>
            <person name="Tang K."/>
        </authorList>
    </citation>
    <scope>NUCLEOTIDE SEQUENCE [LARGE SCALE GENOMIC DNA]</scope>
    <source>
        <strain evidence="9">cv. Huhao1</strain>
        <tissue evidence="8">Leaf</tissue>
    </source>
</reference>
<gene>
    <name evidence="8" type="ORF">CTI12_AA332390</name>
</gene>
<comment type="subcellular location">
    <subcellularLocation>
        <location evidence="1">Nucleus</location>
    </subcellularLocation>
</comment>
<dbReference type="SMART" id="SM01019">
    <property type="entry name" value="B3"/>
    <property type="match status" value="1"/>
</dbReference>
<dbReference type="AlphaFoldDB" id="A0A2U1M0F3"/>
<dbReference type="InterPro" id="IPR015300">
    <property type="entry name" value="DNA-bd_pseudobarrel_sf"/>
</dbReference>
<dbReference type="CDD" id="cd10017">
    <property type="entry name" value="B3_DNA"/>
    <property type="match status" value="1"/>
</dbReference>
<protein>
    <submittedName>
        <fullName evidence="8">DNA-binding pseudobarrel domain-containing protein</fullName>
    </submittedName>
</protein>
<dbReference type="Pfam" id="PF02362">
    <property type="entry name" value="B3"/>
    <property type="match status" value="1"/>
</dbReference>
<keyword evidence="2" id="KW-0805">Transcription regulation</keyword>
<evidence type="ECO:0000256" key="6">
    <source>
        <dbReference type="SAM" id="Coils"/>
    </source>
</evidence>
<dbReference type="Proteomes" id="UP000245207">
    <property type="component" value="Unassembled WGS sequence"/>
</dbReference>
<dbReference type="InterPro" id="IPR003340">
    <property type="entry name" value="B3_DNA-bd"/>
</dbReference>
<feature type="coiled-coil region" evidence="6">
    <location>
        <begin position="459"/>
        <end position="493"/>
    </location>
</feature>
<name>A0A2U1M0F3_ARTAN</name>
<dbReference type="PANTHER" id="PTHR46245:SF19">
    <property type="entry name" value="TF-B3 DOMAIN-CONTAINING PROTEIN"/>
    <property type="match status" value="1"/>
</dbReference>
<evidence type="ECO:0000256" key="4">
    <source>
        <dbReference type="ARBA" id="ARBA00023163"/>
    </source>
</evidence>
<keyword evidence="3 8" id="KW-0238">DNA-binding</keyword>
<evidence type="ECO:0000256" key="5">
    <source>
        <dbReference type="ARBA" id="ARBA00023242"/>
    </source>
</evidence>
<evidence type="ECO:0000256" key="1">
    <source>
        <dbReference type="ARBA" id="ARBA00004123"/>
    </source>
</evidence>
<dbReference type="Gene3D" id="2.40.330.10">
    <property type="entry name" value="DNA-binding pseudobarrel domain"/>
    <property type="match status" value="1"/>
</dbReference>
<feature type="domain" description="TF-B3" evidence="7">
    <location>
        <begin position="148"/>
        <end position="249"/>
    </location>
</feature>
<organism evidence="8 9">
    <name type="scientific">Artemisia annua</name>
    <name type="common">Sweet wormwood</name>
    <dbReference type="NCBI Taxonomy" id="35608"/>
    <lineage>
        <taxon>Eukaryota</taxon>
        <taxon>Viridiplantae</taxon>
        <taxon>Streptophyta</taxon>
        <taxon>Embryophyta</taxon>
        <taxon>Tracheophyta</taxon>
        <taxon>Spermatophyta</taxon>
        <taxon>Magnoliopsida</taxon>
        <taxon>eudicotyledons</taxon>
        <taxon>Gunneridae</taxon>
        <taxon>Pentapetalae</taxon>
        <taxon>asterids</taxon>
        <taxon>campanulids</taxon>
        <taxon>Asterales</taxon>
        <taxon>Asteraceae</taxon>
        <taxon>Asteroideae</taxon>
        <taxon>Anthemideae</taxon>
        <taxon>Artemisiinae</taxon>
        <taxon>Artemisia</taxon>
    </lineage>
</organism>
<comment type="caution">
    <text evidence="8">The sequence shown here is derived from an EMBL/GenBank/DDBJ whole genome shotgun (WGS) entry which is preliminary data.</text>
</comment>
<evidence type="ECO:0000313" key="9">
    <source>
        <dbReference type="Proteomes" id="UP000245207"/>
    </source>
</evidence>
<sequence length="784" mass="91359">MTFSQTLTDDVFQKDCQNSYHDTPSLYEDQMMVPEAEYSSYNPDSLMGLENFESFDPSEIFSIDDLMDVFMDDESYSWTWLRSVKRKVDEYEEDERNQRFAHEFQTGPTDVPDIAKRIQIEPHYRLPSIDSDMQCIPKTSKAVLNPLFEKMLSASDLKSYRIVIPKRYAEKFFPAVSEPRGMQMNILDMKSKEWEVGFRYWPQGNCKTYVLDRLIDFMASRKLQAGDMVYFFSVTFYREEPPHQIWSIWQLADAVEKHIPSAPGRRLQLQIFAFLTLTSSGLLGRPCIEEVILGCSVSQNLGSRDFGNDYLPFVGHHVPFTVTLEVCARCRYAIASQYRLLILHACISHGKRGYERIGVCLLAHGYGSGKGTHSTEGCSSKEEVKRIEEIKYREARNPFEGPDGNGVKFRVGPQGYYTKIDNRPSNNNKKPSLNEMVDKHIVESSKKSEKFQEWMEKMKEDTERNLRNQNAAIKNLETQIGQLTKNVQTRKSEAVLEECKVLSLQEEKDETNSNIKIWISILTQSYVIHNHVRTVALTKPLVGMLVILSRHKIMDRVINERRTVLKNHYCNPIIMDNEGSKQAWPSCNPFRNNCDGGDNGELDKSQRAHLEWTCFHGGERRDIEFGNLSFHEWYKVRLGNTIINEEVIKGFQQDFDNYQLAIALEKEDLLDENPNYISGRPLKERIYSAEMGEWRDYSFDDWLKRRFGTTNIEKETRLKVFVERMMDSYSEEANRSEEQDDPFGRSFEKFKFEFEREVLQLLDEYGLKSGVKGYMLQDIWETCK</sequence>
<dbReference type="GO" id="GO:0003677">
    <property type="term" value="F:DNA binding"/>
    <property type="evidence" value="ECO:0007669"/>
    <property type="project" value="UniProtKB-KW"/>
</dbReference>
<evidence type="ECO:0000256" key="3">
    <source>
        <dbReference type="ARBA" id="ARBA00023125"/>
    </source>
</evidence>
<dbReference type="GO" id="GO:0005634">
    <property type="term" value="C:nucleus"/>
    <property type="evidence" value="ECO:0007669"/>
    <property type="project" value="UniProtKB-SubCell"/>
</dbReference>
<dbReference type="OrthoDB" id="757982at2759"/>
<dbReference type="PANTHER" id="PTHR46245">
    <property type="entry name" value="B3 DOMAIN-CONTAINING PROTEIN OS07G0563300"/>
    <property type="match status" value="1"/>
</dbReference>
<dbReference type="SUPFAM" id="SSF101936">
    <property type="entry name" value="DNA-binding pseudobarrel domain"/>
    <property type="match status" value="1"/>
</dbReference>